<dbReference type="PANTHER" id="PTHR12663">
    <property type="entry name" value="ANDROGEN INDUCED INHIBITOR OF PROLIFERATION AS3 / PDS5-RELATED"/>
    <property type="match status" value="1"/>
</dbReference>
<evidence type="ECO:0000256" key="1">
    <source>
        <dbReference type="ARBA" id="ARBA00004123"/>
    </source>
</evidence>
<accession>A0AAV6Y648</accession>
<feature type="region of interest" description="Disordered" evidence="5">
    <location>
        <begin position="301"/>
        <end position="342"/>
    </location>
</feature>
<feature type="compositionally biased region" description="Basic and acidic residues" evidence="5">
    <location>
        <begin position="720"/>
        <end position="748"/>
    </location>
</feature>
<dbReference type="Pfam" id="PF20168">
    <property type="entry name" value="PDS5"/>
    <property type="match status" value="1"/>
</dbReference>
<dbReference type="PANTHER" id="PTHR12663:SF69">
    <property type="entry name" value="SISTER CHROMATID COHESION PROTEIN PDS5 HOMOLOG E"/>
    <property type="match status" value="1"/>
</dbReference>
<feature type="compositionally biased region" description="Polar residues" evidence="5">
    <location>
        <begin position="331"/>
        <end position="341"/>
    </location>
</feature>
<comment type="subcellular location">
    <subcellularLocation>
        <location evidence="1">Nucleus</location>
    </subcellularLocation>
</comment>
<gene>
    <name evidence="6" type="ORF">BUALT_Bualt02G0104600</name>
</gene>
<comment type="caution">
    <text evidence="6">The sequence shown here is derived from an EMBL/GenBank/DDBJ whole genome shotgun (WGS) entry which is preliminary data.</text>
</comment>
<feature type="compositionally biased region" description="Basic and acidic residues" evidence="5">
    <location>
        <begin position="645"/>
        <end position="662"/>
    </location>
</feature>
<dbReference type="InterPro" id="IPR039776">
    <property type="entry name" value="Pds5"/>
</dbReference>
<feature type="compositionally biased region" description="Basic and acidic residues" evidence="5">
    <location>
        <begin position="525"/>
        <end position="537"/>
    </location>
</feature>
<proteinExistence type="predicted"/>
<protein>
    <submittedName>
        <fullName evidence="6">Uncharacterized protein</fullName>
    </submittedName>
</protein>
<feature type="compositionally biased region" description="Polar residues" evidence="5">
    <location>
        <begin position="1145"/>
        <end position="1155"/>
    </location>
</feature>
<name>A0AAV6Y648_9LAMI</name>
<feature type="compositionally biased region" description="Polar residues" evidence="5">
    <location>
        <begin position="412"/>
        <end position="426"/>
    </location>
</feature>
<feature type="region of interest" description="Disordered" evidence="5">
    <location>
        <begin position="1015"/>
        <end position="1041"/>
    </location>
</feature>
<feature type="compositionally biased region" description="Basic and acidic residues" evidence="5">
    <location>
        <begin position="484"/>
        <end position="508"/>
    </location>
</feature>
<feature type="compositionally biased region" description="Basic residues" evidence="5">
    <location>
        <begin position="693"/>
        <end position="709"/>
    </location>
</feature>
<feature type="compositionally biased region" description="Low complexity" evidence="5">
    <location>
        <begin position="958"/>
        <end position="971"/>
    </location>
</feature>
<reference evidence="6" key="1">
    <citation type="submission" date="2019-10" db="EMBL/GenBank/DDBJ databases">
        <authorList>
            <person name="Zhang R."/>
            <person name="Pan Y."/>
            <person name="Wang J."/>
            <person name="Ma R."/>
            <person name="Yu S."/>
        </authorList>
    </citation>
    <scope>NUCLEOTIDE SEQUENCE</scope>
    <source>
        <strain evidence="6">LA-IB0</strain>
        <tissue evidence="6">Leaf</tissue>
    </source>
</reference>
<feature type="compositionally biased region" description="Basic and acidic residues" evidence="5">
    <location>
        <begin position="755"/>
        <end position="791"/>
    </location>
</feature>
<evidence type="ECO:0000313" key="7">
    <source>
        <dbReference type="Proteomes" id="UP000826271"/>
    </source>
</evidence>
<keyword evidence="2" id="KW-0227">DNA damage</keyword>
<dbReference type="EMBL" id="WHWC01000002">
    <property type="protein sequence ID" value="KAG8388234.1"/>
    <property type="molecule type" value="Genomic_DNA"/>
</dbReference>
<feature type="region of interest" description="Disordered" evidence="5">
    <location>
        <begin position="385"/>
        <end position="872"/>
    </location>
</feature>
<feature type="compositionally biased region" description="Basic and acidic residues" evidence="5">
    <location>
        <begin position="1022"/>
        <end position="1041"/>
    </location>
</feature>
<keyword evidence="7" id="KW-1185">Reference proteome</keyword>
<evidence type="ECO:0000256" key="5">
    <source>
        <dbReference type="SAM" id="MobiDB-lite"/>
    </source>
</evidence>
<dbReference type="GO" id="GO:0006281">
    <property type="term" value="P:DNA repair"/>
    <property type="evidence" value="ECO:0007669"/>
    <property type="project" value="UniProtKB-KW"/>
</dbReference>
<sequence>MDSSGLDDDELKKIEGELVVTGNKLLLFPESIGEILLLLEKLESLLGELIQQPPKSTQDALLPATQALIADKLLRNGDSNVQVAVAVCISQLTRTSCPDQPYSDDRMKDVFQLFMIVLKQLYRASDTINYERACRVLQVMDFVKSIVIMLDLEADAMVVDLFHLFFDIVRFNSSSNVVEHMQHIMIVAIEESDEISLALLRPLIASVRLDNRKSSPAEWELGKNIIEKTAIKIQRYIKDAVNAMNLDVDDYAELLVSLCKDTPKGDIMVAKEIAATAESVADGLSGDEVSKLDGISMAKEENFLPQNPNENGNLLGGTSNAEKKDCAPQMKNANENSSSSDVGAEIVQSETYTGVVHRSKRAPKPKLMSPNEGYSFWKKTGSYTCQVSSSGNNEEKKDSGSSSALGKGKMLSDSSQKGSDSVNEISLSGKVRSKKNDSLINQENELEPLSKLKNVSKSMVKKRDPDTRTKANKGKVIVGSHTGGLEKGEGMATDAERKYESSQKKIDSLNEGSLGKKSRSKKRERVINHENDSEPLSKLRKILQSKVKESGSDGLKKTGKKTVIDGSHSASVEKREGTPNDACSEEKEELSGKAETRDEVIPEKHEFVNKENDSRPSSKQQKISKSKAKAKERGPNSPKKIRIKISAEKGKANNDAASEKQVESLSQVLSGKNQKYKHEKAEDKESDSELSSKLKKIMKSKVKGRRSSAPKKTGGAVSVDKGKEIHSDADSEKKDKSLLQEIRDEVISLKHGSKGNKENDACPEEKDELSGRVESRNEIVPEKHESGDKGNDSGLSSKLGKISKFKGKAKERGADAQKKTSREKVRVDKGKRIDNDADSEKKVESLRQELSERNQKHEDDDAEDQESDSELSLKLKKILKSKVKGRRSSLPKKRYGLLSVEKGKGIDIDADSEEKDEPKGLRDEENDVDLSSKLKNILKSKVKGKRSDSSKKKGKKGISGSSSVSVQTGKGIHIDDDTAKKDELLLLELSGRKETGYTIISEKHGSEDVADKMVVSPMASPKESKTPAPEEEKKKLRRSDADYDGEGLVNLRVMVWWPLDKAFYTGTIESFDPLTKRHKVKYDDDEEEILDLRKERWEPFDERPRQAQFFHKQAADIPSPSCPAKEAKTQQKTSKRKTGSSRKQLSPTSSKRSKN</sequence>
<feature type="compositionally biased region" description="Acidic residues" evidence="5">
    <location>
        <begin position="860"/>
        <end position="869"/>
    </location>
</feature>
<dbReference type="Gene3D" id="2.30.30.140">
    <property type="match status" value="1"/>
</dbReference>
<dbReference type="AlphaFoldDB" id="A0AAV6Y648"/>
<feature type="compositionally biased region" description="Basic and acidic residues" evidence="5">
    <location>
        <begin position="808"/>
        <end position="859"/>
    </location>
</feature>
<keyword evidence="4" id="KW-0539">Nucleus</keyword>
<keyword evidence="3" id="KW-0234">DNA repair</keyword>
<evidence type="ECO:0000313" key="6">
    <source>
        <dbReference type="EMBL" id="KAG8388234.1"/>
    </source>
</evidence>
<dbReference type="Proteomes" id="UP000826271">
    <property type="component" value="Unassembled WGS sequence"/>
</dbReference>
<dbReference type="SUPFAM" id="SSF63748">
    <property type="entry name" value="Tudor/PWWP/MBT"/>
    <property type="match status" value="1"/>
</dbReference>
<dbReference type="GO" id="GO:0007064">
    <property type="term" value="P:mitotic sister chromatid cohesion"/>
    <property type="evidence" value="ECO:0007669"/>
    <property type="project" value="InterPro"/>
</dbReference>
<feature type="region of interest" description="Disordered" evidence="5">
    <location>
        <begin position="906"/>
        <end position="973"/>
    </location>
</feature>
<feature type="compositionally biased region" description="Basic and acidic residues" evidence="5">
    <location>
        <begin position="589"/>
        <end position="616"/>
    </location>
</feature>
<dbReference type="GO" id="GO:0000785">
    <property type="term" value="C:chromatin"/>
    <property type="evidence" value="ECO:0007669"/>
    <property type="project" value="TreeGrafter"/>
</dbReference>
<evidence type="ECO:0000256" key="4">
    <source>
        <dbReference type="ARBA" id="ARBA00023242"/>
    </source>
</evidence>
<feature type="region of interest" description="Disordered" evidence="5">
    <location>
        <begin position="1103"/>
        <end position="1155"/>
    </location>
</feature>
<feature type="compositionally biased region" description="Polar residues" evidence="5">
    <location>
        <begin position="304"/>
        <end position="320"/>
    </location>
</feature>
<feature type="compositionally biased region" description="Basic and acidic residues" evidence="5">
    <location>
        <begin position="546"/>
        <end position="556"/>
    </location>
</feature>
<feature type="compositionally biased region" description="Polar residues" evidence="5">
    <location>
        <begin position="663"/>
        <end position="673"/>
    </location>
</feature>
<dbReference type="GO" id="GO:0005634">
    <property type="term" value="C:nucleus"/>
    <property type="evidence" value="ECO:0007669"/>
    <property type="project" value="UniProtKB-SubCell"/>
</dbReference>
<evidence type="ECO:0000256" key="2">
    <source>
        <dbReference type="ARBA" id="ARBA00022763"/>
    </source>
</evidence>
<dbReference type="CDD" id="cd20404">
    <property type="entry name" value="Tudor_Agenet_AtEML-like"/>
    <property type="match status" value="1"/>
</dbReference>
<evidence type="ECO:0000256" key="3">
    <source>
        <dbReference type="ARBA" id="ARBA00023204"/>
    </source>
</evidence>
<organism evidence="6 7">
    <name type="scientific">Buddleja alternifolia</name>
    <dbReference type="NCBI Taxonomy" id="168488"/>
    <lineage>
        <taxon>Eukaryota</taxon>
        <taxon>Viridiplantae</taxon>
        <taxon>Streptophyta</taxon>
        <taxon>Embryophyta</taxon>
        <taxon>Tracheophyta</taxon>
        <taxon>Spermatophyta</taxon>
        <taxon>Magnoliopsida</taxon>
        <taxon>eudicotyledons</taxon>
        <taxon>Gunneridae</taxon>
        <taxon>Pentapetalae</taxon>
        <taxon>asterids</taxon>
        <taxon>lamiids</taxon>
        <taxon>Lamiales</taxon>
        <taxon>Scrophulariaceae</taxon>
        <taxon>Buddlejeae</taxon>
        <taxon>Buddleja</taxon>
    </lineage>
</organism>